<dbReference type="SMART" id="SM00478">
    <property type="entry name" value="ENDO3c"/>
    <property type="match status" value="1"/>
</dbReference>
<keyword evidence="14" id="KW-0540">Nuclease</keyword>
<feature type="binding site" evidence="12">
    <location>
        <position position="212"/>
    </location>
    <ligand>
        <name>[4Fe-4S] cluster</name>
        <dbReference type="ChEBI" id="CHEBI:49883"/>
    </ligand>
</feature>
<keyword evidence="4 12" id="KW-0227">DNA damage</keyword>
<dbReference type="FunFam" id="1.10.1670.10:FF:000001">
    <property type="entry name" value="Endonuclease III"/>
    <property type="match status" value="1"/>
</dbReference>
<feature type="binding site" evidence="12">
    <location>
        <position position="222"/>
    </location>
    <ligand>
        <name>[4Fe-4S] cluster</name>
        <dbReference type="ChEBI" id="CHEBI:49883"/>
    </ligand>
</feature>
<keyword evidence="9 12" id="KW-0234">DNA repair</keyword>
<evidence type="ECO:0000256" key="7">
    <source>
        <dbReference type="ARBA" id="ARBA00023014"/>
    </source>
</evidence>
<dbReference type="PANTHER" id="PTHR10359">
    <property type="entry name" value="A/G-SPECIFIC ADENINE GLYCOSYLASE/ENDONUCLEASE III"/>
    <property type="match status" value="1"/>
</dbReference>
<evidence type="ECO:0000256" key="11">
    <source>
        <dbReference type="ARBA" id="ARBA00023295"/>
    </source>
</evidence>
<evidence type="ECO:0000256" key="12">
    <source>
        <dbReference type="HAMAP-Rule" id="MF_00942"/>
    </source>
</evidence>
<dbReference type="FunFam" id="1.10.340.30:FF:000001">
    <property type="entry name" value="Endonuclease III"/>
    <property type="match status" value="1"/>
</dbReference>
<dbReference type="NCBIfam" id="TIGR01083">
    <property type="entry name" value="nth"/>
    <property type="match status" value="1"/>
</dbReference>
<comment type="function">
    <text evidence="12">DNA repair enzyme that has both DNA N-glycosylase activity and AP-lyase activity. The DNA N-glycosylase activity releases various damaged pyrimidines from DNA by cleaving the N-glycosidic bond, leaving an AP (apurinic/apyrimidinic) site. The AP-lyase activity cleaves the phosphodiester bond 3' to the AP site by a beta-elimination, leaving a 3'-terminal unsaturated sugar and a product with a terminal 5'-phosphate.</text>
</comment>
<evidence type="ECO:0000256" key="9">
    <source>
        <dbReference type="ARBA" id="ARBA00023204"/>
    </source>
</evidence>
<dbReference type="EC" id="4.2.99.18" evidence="12"/>
<keyword evidence="10 12" id="KW-0456">Lyase</keyword>
<dbReference type="PANTHER" id="PTHR10359:SF18">
    <property type="entry name" value="ENDONUCLEASE III"/>
    <property type="match status" value="1"/>
</dbReference>
<keyword evidence="2 12" id="KW-0004">4Fe-4S</keyword>
<evidence type="ECO:0000256" key="4">
    <source>
        <dbReference type="ARBA" id="ARBA00022763"/>
    </source>
</evidence>
<evidence type="ECO:0000259" key="13">
    <source>
        <dbReference type="SMART" id="SM00478"/>
    </source>
</evidence>
<dbReference type="SUPFAM" id="SSF48150">
    <property type="entry name" value="DNA-glycosylase"/>
    <property type="match status" value="1"/>
</dbReference>
<dbReference type="InterPro" id="IPR005759">
    <property type="entry name" value="Nth"/>
</dbReference>
<keyword evidence="7 12" id="KW-0411">Iron-sulfur</keyword>
<dbReference type="PIRSF" id="PIRSF001435">
    <property type="entry name" value="Nth"/>
    <property type="match status" value="1"/>
</dbReference>
<sequence>MTKTHGQKPSQRAALVSRSPKTKADKLAIATVVLERLKAEYPDAHCELDYRNPFELLGATILSAQCTDVRVNMVTPVLFARYPDAESLSVARQEDVEEIVRTTGFFRAKAKSLIGMATMLVERFGGEVPRTVTELVPLPGVGRKTANVVLGNAFGINEGIVVDTHVQRLARRLGLTREADPIGIEQALIPLFPRDDWALLSHLLIWHGRRRCFARKPDCGACVLAEVCPSCEVC</sequence>
<proteinExistence type="inferred from homology"/>
<evidence type="ECO:0000313" key="15">
    <source>
        <dbReference type="Proteomes" id="UP000500938"/>
    </source>
</evidence>
<dbReference type="GO" id="GO:0003677">
    <property type="term" value="F:DNA binding"/>
    <property type="evidence" value="ECO:0007669"/>
    <property type="project" value="UniProtKB-UniRule"/>
</dbReference>
<dbReference type="Gene3D" id="1.10.1670.10">
    <property type="entry name" value="Helix-hairpin-Helix base-excision DNA repair enzymes (C-terminal)"/>
    <property type="match status" value="1"/>
</dbReference>
<evidence type="ECO:0000256" key="1">
    <source>
        <dbReference type="ARBA" id="ARBA00008343"/>
    </source>
</evidence>
<dbReference type="PROSITE" id="PS01155">
    <property type="entry name" value="ENDONUCLEASE_III_2"/>
    <property type="match status" value="1"/>
</dbReference>
<evidence type="ECO:0000256" key="6">
    <source>
        <dbReference type="ARBA" id="ARBA00023004"/>
    </source>
</evidence>
<dbReference type="Pfam" id="PF10576">
    <property type="entry name" value="EndIII_4Fe-2S"/>
    <property type="match status" value="1"/>
</dbReference>
<dbReference type="InterPro" id="IPR004036">
    <property type="entry name" value="Endonuclease-III-like_CS2"/>
</dbReference>
<name>A0A6M4ITZ4_9BACT</name>
<protein>
    <recommendedName>
        <fullName evidence="12">Endonuclease III</fullName>
        <ecNumber evidence="12">4.2.99.18</ecNumber>
    </recommendedName>
    <alternativeName>
        <fullName evidence="12">DNA-(apurinic or apyrimidinic site) lyase</fullName>
    </alternativeName>
</protein>
<dbReference type="InterPro" id="IPR003265">
    <property type="entry name" value="HhH-GPD_domain"/>
</dbReference>
<dbReference type="EMBL" id="CP053085">
    <property type="protein sequence ID" value="QJR38213.1"/>
    <property type="molecule type" value="Genomic_DNA"/>
</dbReference>
<dbReference type="GO" id="GO:0006285">
    <property type="term" value="P:base-excision repair, AP site formation"/>
    <property type="evidence" value="ECO:0007669"/>
    <property type="project" value="TreeGrafter"/>
</dbReference>
<keyword evidence="15" id="KW-1185">Reference proteome</keyword>
<dbReference type="InterPro" id="IPR003651">
    <property type="entry name" value="Endonuclease3_FeS-loop_motif"/>
</dbReference>
<feature type="binding site" evidence="12">
    <location>
        <position position="219"/>
    </location>
    <ligand>
        <name>[4Fe-4S] cluster</name>
        <dbReference type="ChEBI" id="CHEBI:49883"/>
    </ligand>
</feature>
<dbReference type="GO" id="GO:0046872">
    <property type="term" value="F:metal ion binding"/>
    <property type="evidence" value="ECO:0007669"/>
    <property type="project" value="UniProtKB-KW"/>
</dbReference>
<keyword evidence="11 12" id="KW-0326">Glycosidase</keyword>
<dbReference type="InterPro" id="IPR011257">
    <property type="entry name" value="DNA_glycosylase"/>
</dbReference>
<feature type="binding site" evidence="12">
    <location>
        <position position="228"/>
    </location>
    <ligand>
        <name>[4Fe-4S] cluster</name>
        <dbReference type="ChEBI" id="CHEBI:49883"/>
    </ligand>
</feature>
<dbReference type="KEGG" id="ggr:HKW67_12405"/>
<comment type="cofactor">
    <cofactor evidence="12">
        <name>[4Fe-4S] cluster</name>
        <dbReference type="ChEBI" id="CHEBI:49883"/>
    </cofactor>
    <text evidence="12">Binds 1 [4Fe-4S] cluster.</text>
</comment>
<dbReference type="Pfam" id="PF00730">
    <property type="entry name" value="HhH-GPD"/>
    <property type="match status" value="1"/>
</dbReference>
<dbReference type="Gene3D" id="1.10.340.30">
    <property type="entry name" value="Hypothetical protein, domain 2"/>
    <property type="match status" value="1"/>
</dbReference>
<dbReference type="GO" id="GO:0051539">
    <property type="term" value="F:4 iron, 4 sulfur cluster binding"/>
    <property type="evidence" value="ECO:0007669"/>
    <property type="project" value="UniProtKB-UniRule"/>
</dbReference>
<evidence type="ECO:0000256" key="5">
    <source>
        <dbReference type="ARBA" id="ARBA00022801"/>
    </source>
</evidence>
<evidence type="ECO:0000256" key="8">
    <source>
        <dbReference type="ARBA" id="ARBA00023125"/>
    </source>
</evidence>
<dbReference type="Proteomes" id="UP000500938">
    <property type="component" value="Chromosome"/>
</dbReference>
<dbReference type="InterPro" id="IPR023170">
    <property type="entry name" value="HhH_base_excis_C"/>
</dbReference>
<dbReference type="GO" id="GO:0019104">
    <property type="term" value="F:DNA N-glycosylase activity"/>
    <property type="evidence" value="ECO:0007669"/>
    <property type="project" value="UniProtKB-UniRule"/>
</dbReference>
<keyword evidence="8 12" id="KW-0238">DNA-binding</keyword>
<organism evidence="14 15">
    <name type="scientific">Gemmatimonas groenlandica</name>
    <dbReference type="NCBI Taxonomy" id="2732249"/>
    <lineage>
        <taxon>Bacteria</taxon>
        <taxon>Pseudomonadati</taxon>
        <taxon>Gemmatimonadota</taxon>
        <taxon>Gemmatimonadia</taxon>
        <taxon>Gemmatimonadales</taxon>
        <taxon>Gemmatimonadaceae</taxon>
        <taxon>Gemmatimonas</taxon>
    </lineage>
</organism>
<keyword evidence="6 12" id="KW-0408">Iron</keyword>
<keyword evidence="3 12" id="KW-0479">Metal-binding</keyword>
<evidence type="ECO:0000256" key="2">
    <source>
        <dbReference type="ARBA" id="ARBA00022485"/>
    </source>
</evidence>
<evidence type="ECO:0000313" key="14">
    <source>
        <dbReference type="EMBL" id="QJR38213.1"/>
    </source>
</evidence>
<accession>A0A6M4ITZ4</accession>
<comment type="similarity">
    <text evidence="1 12">Belongs to the Nth/MutY family.</text>
</comment>
<comment type="catalytic activity">
    <reaction evidence="12">
        <text>2'-deoxyribonucleotide-(2'-deoxyribose 5'-phosphate)-2'-deoxyribonucleotide-DNA = a 3'-end 2'-deoxyribonucleotide-(2,3-dehydro-2,3-deoxyribose 5'-phosphate)-DNA + a 5'-end 5'-phospho-2'-deoxyribonucleoside-DNA + H(+)</text>
        <dbReference type="Rhea" id="RHEA:66592"/>
        <dbReference type="Rhea" id="RHEA-COMP:13180"/>
        <dbReference type="Rhea" id="RHEA-COMP:16897"/>
        <dbReference type="Rhea" id="RHEA-COMP:17067"/>
        <dbReference type="ChEBI" id="CHEBI:15378"/>
        <dbReference type="ChEBI" id="CHEBI:136412"/>
        <dbReference type="ChEBI" id="CHEBI:157695"/>
        <dbReference type="ChEBI" id="CHEBI:167181"/>
        <dbReference type="EC" id="4.2.99.18"/>
    </reaction>
</comment>
<keyword evidence="5 12" id="KW-0378">Hydrolase</keyword>
<gene>
    <name evidence="12 14" type="primary">nth</name>
    <name evidence="14" type="ORF">HKW67_12405</name>
</gene>
<dbReference type="GO" id="GO:0140078">
    <property type="term" value="F:class I DNA-(apurinic or apyrimidinic site) endonuclease activity"/>
    <property type="evidence" value="ECO:0007669"/>
    <property type="project" value="UniProtKB-EC"/>
</dbReference>
<dbReference type="InterPro" id="IPR000445">
    <property type="entry name" value="HhH_motif"/>
</dbReference>
<keyword evidence="14" id="KW-0255">Endonuclease</keyword>
<dbReference type="Pfam" id="PF00633">
    <property type="entry name" value="HHH"/>
    <property type="match status" value="1"/>
</dbReference>
<evidence type="ECO:0000256" key="10">
    <source>
        <dbReference type="ARBA" id="ARBA00023239"/>
    </source>
</evidence>
<feature type="domain" description="HhH-GPD" evidence="13">
    <location>
        <begin position="62"/>
        <end position="210"/>
    </location>
</feature>
<evidence type="ECO:0000256" key="3">
    <source>
        <dbReference type="ARBA" id="ARBA00022723"/>
    </source>
</evidence>
<dbReference type="CDD" id="cd00056">
    <property type="entry name" value="ENDO3c"/>
    <property type="match status" value="1"/>
</dbReference>
<reference evidence="14 15" key="1">
    <citation type="submission" date="2020-05" db="EMBL/GenBank/DDBJ databases">
        <title>Complete genome sequence of Gemmatimonas greenlandica TET16.</title>
        <authorList>
            <person name="Zeng Y."/>
        </authorList>
    </citation>
    <scope>NUCLEOTIDE SEQUENCE [LARGE SCALE GENOMIC DNA]</scope>
    <source>
        <strain evidence="14 15">TET16</strain>
    </source>
</reference>
<dbReference type="AlphaFoldDB" id="A0A6M4ITZ4"/>
<dbReference type="HAMAP" id="MF_00942">
    <property type="entry name" value="Nth"/>
    <property type="match status" value="1"/>
</dbReference>
<dbReference type="RefSeq" id="WP_171227648.1">
    <property type="nucleotide sequence ID" value="NZ_CP053085.1"/>
</dbReference>